<dbReference type="KEGG" id="ddb:E7747_11615"/>
<dbReference type="InterPro" id="IPR025586">
    <property type="entry name" value="PcfJ"/>
</dbReference>
<dbReference type="Proteomes" id="UP000297149">
    <property type="component" value="Chromosome"/>
</dbReference>
<dbReference type="Pfam" id="PF14284">
    <property type="entry name" value="PcfJ"/>
    <property type="match status" value="1"/>
</dbReference>
<keyword evidence="1" id="KW-0175">Coiled coil</keyword>
<protein>
    <recommendedName>
        <fullName evidence="4">PcfJ-like protein</fullName>
    </recommendedName>
</protein>
<evidence type="ECO:0000256" key="1">
    <source>
        <dbReference type="SAM" id="Coils"/>
    </source>
</evidence>
<evidence type="ECO:0000313" key="3">
    <source>
        <dbReference type="Proteomes" id="UP000297149"/>
    </source>
</evidence>
<evidence type="ECO:0008006" key="4">
    <source>
        <dbReference type="Google" id="ProtNLM"/>
    </source>
</evidence>
<keyword evidence="3" id="KW-1185">Reference proteome</keyword>
<gene>
    <name evidence="2" type="ORF">E7747_11615</name>
</gene>
<proteinExistence type="predicted"/>
<feature type="coiled-coil region" evidence="1">
    <location>
        <begin position="108"/>
        <end position="149"/>
    </location>
</feature>
<dbReference type="EMBL" id="CP039396">
    <property type="protein sequence ID" value="QCD43704.1"/>
    <property type="molecule type" value="Genomic_DNA"/>
</dbReference>
<name>A0A4P7W6H5_9BACT</name>
<dbReference type="AlphaFoldDB" id="A0A4P7W6H5"/>
<evidence type="ECO:0000313" key="2">
    <source>
        <dbReference type="EMBL" id="QCD43704.1"/>
    </source>
</evidence>
<reference evidence="3" key="1">
    <citation type="submission" date="2019-02" db="EMBL/GenBank/DDBJ databases">
        <title>Isolation and identification of novel species under the genus Muribaculum.</title>
        <authorList>
            <person name="Miyake S."/>
            <person name="Ding Y."/>
            <person name="Low A."/>
            <person name="Soh M."/>
            <person name="Seedorf H."/>
        </authorList>
    </citation>
    <scope>NUCLEOTIDE SEQUENCE [LARGE SCALE GENOMIC DNA]</scope>
    <source>
        <strain evidence="3">H5</strain>
    </source>
</reference>
<sequence>MKIVPQLKRNGFKGDFHGISPIRLFKSLLSDPRIETLMKSGEIEDMRYFISNPRNADELWTSYLIAKRHHYSINNLSMWCDYLRMLQTLGQDLRNPKNICPEDFIEAHDKANRKIEAKRERERAAERRRWEIENREREQQRLLQEKKNEEDFINLKSKFFGLIITDEEISVKVLESIDEYYNEGKVQNICVFGSGYYKKADTLILSARIGDEIIETVEVDLRTLKVVQCHGKHNQDTEYHDRIINLVNSNADKIRKRMTA</sequence>
<accession>A0A4P7W6H5</accession>
<organism evidence="2 3">
    <name type="scientific">Duncaniella dubosii</name>
    <dbReference type="NCBI Taxonomy" id="2518971"/>
    <lineage>
        <taxon>Bacteria</taxon>
        <taxon>Pseudomonadati</taxon>
        <taxon>Bacteroidota</taxon>
        <taxon>Bacteroidia</taxon>
        <taxon>Bacteroidales</taxon>
        <taxon>Muribaculaceae</taxon>
        <taxon>Duncaniella</taxon>
    </lineage>
</organism>